<feature type="transmembrane region" description="Helical" evidence="2">
    <location>
        <begin position="643"/>
        <end position="664"/>
    </location>
</feature>
<feature type="region of interest" description="Disordered" evidence="1">
    <location>
        <begin position="1275"/>
        <end position="1349"/>
    </location>
</feature>
<feature type="transmembrane region" description="Helical" evidence="2">
    <location>
        <begin position="761"/>
        <end position="784"/>
    </location>
</feature>
<keyword evidence="2" id="KW-0812">Transmembrane</keyword>
<feature type="region of interest" description="Disordered" evidence="1">
    <location>
        <begin position="361"/>
        <end position="418"/>
    </location>
</feature>
<dbReference type="PANTHER" id="PTHR34553:SF4">
    <property type="entry name" value="G1_S-SPECIFIC CYCLIN-E PROTEIN"/>
    <property type="match status" value="1"/>
</dbReference>
<evidence type="ECO:0000313" key="3">
    <source>
        <dbReference type="EMBL" id="KAG2445649.1"/>
    </source>
</evidence>
<feature type="region of interest" description="Disordered" evidence="1">
    <location>
        <begin position="486"/>
        <end position="509"/>
    </location>
</feature>
<proteinExistence type="predicted"/>
<evidence type="ECO:0000313" key="4">
    <source>
        <dbReference type="Proteomes" id="UP000650467"/>
    </source>
</evidence>
<reference evidence="3" key="1">
    <citation type="journal article" date="2020" name="bioRxiv">
        <title>Comparative genomics of Chlamydomonas.</title>
        <authorList>
            <person name="Craig R.J."/>
            <person name="Hasan A.R."/>
            <person name="Ness R.W."/>
            <person name="Keightley P.D."/>
        </authorList>
    </citation>
    <scope>NUCLEOTIDE SEQUENCE</scope>
    <source>
        <strain evidence="3">SAG 7.73</strain>
    </source>
</reference>
<feature type="region of interest" description="Disordered" evidence="1">
    <location>
        <begin position="1423"/>
        <end position="1504"/>
    </location>
</feature>
<feature type="compositionally biased region" description="Low complexity" evidence="1">
    <location>
        <begin position="132"/>
        <end position="149"/>
    </location>
</feature>
<name>A0A835WDS7_CHLIN</name>
<feature type="region of interest" description="Disordered" evidence="1">
    <location>
        <begin position="1178"/>
        <end position="1230"/>
    </location>
</feature>
<dbReference type="Proteomes" id="UP000650467">
    <property type="component" value="Unassembled WGS sequence"/>
</dbReference>
<dbReference type="EMBL" id="JAEHOC010000001">
    <property type="protein sequence ID" value="KAG2445649.1"/>
    <property type="molecule type" value="Genomic_DNA"/>
</dbReference>
<accession>A0A835WDS7</accession>
<dbReference type="OrthoDB" id="1915931at2759"/>
<gene>
    <name evidence="3" type="ORF">HXX76_000259</name>
</gene>
<feature type="compositionally biased region" description="Basic residues" evidence="1">
    <location>
        <begin position="1305"/>
        <end position="1321"/>
    </location>
</feature>
<evidence type="ECO:0000256" key="2">
    <source>
        <dbReference type="SAM" id="Phobius"/>
    </source>
</evidence>
<feature type="compositionally biased region" description="Low complexity" evidence="1">
    <location>
        <begin position="292"/>
        <end position="304"/>
    </location>
</feature>
<feature type="region of interest" description="Disordered" evidence="1">
    <location>
        <begin position="288"/>
        <end position="329"/>
    </location>
</feature>
<feature type="transmembrane region" description="Helical" evidence="2">
    <location>
        <begin position="706"/>
        <end position="725"/>
    </location>
</feature>
<feature type="compositionally biased region" description="Basic and acidic residues" evidence="1">
    <location>
        <begin position="1437"/>
        <end position="1446"/>
    </location>
</feature>
<organism evidence="3 4">
    <name type="scientific">Chlamydomonas incerta</name>
    <dbReference type="NCBI Taxonomy" id="51695"/>
    <lineage>
        <taxon>Eukaryota</taxon>
        <taxon>Viridiplantae</taxon>
        <taxon>Chlorophyta</taxon>
        <taxon>core chlorophytes</taxon>
        <taxon>Chlorophyceae</taxon>
        <taxon>CS clade</taxon>
        <taxon>Chlamydomonadales</taxon>
        <taxon>Chlamydomonadaceae</taxon>
        <taxon>Chlamydomonas</taxon>
    </lineage>
</organism>
<keyword evidence="2" id="KW-1133">Transmembrane helix</keyword>
<keyword evidence="4" id="KW-1185">Reference proteome</keyword>
<dbReference type="PANTHER" id="PTHR34553">
    <property type="entry name" value="OS05G0597400 PROTEIN"/>
    <property type="match status" value="1"/>
</dbReference>
<comment type="caution">
    <text evidence="3">The sequence shown here is derived from an EMBL/GenBank/DDBJ whole genome shotgun (WGS) entry which is preliminary data.</text>
</comment>
<evidence type="ECO:0000256" key="1">
    <source>
        <dbReference type="SAM" id="MobiDB-lite"/>
    </source>
</evidence>
<protein>
    <submittedName>
        <fullName evidence="3">Uncharacterized protein</fullName>
    </submittedName>
</protein>
<feature type="compositionally biased region" description="Gly residues" evidence="1">
    <location>
        <begin position="158"/>
        <end position="169"/>
    </location>
</feature>
<feature type="transmembrane region" description="Helical" evidence="2">
    <location>
        <begin position="731"/>
        <end position="754"/>
    </location>
</feature>
<feature type="compositionally biased region" description="Gly residues" evidence="1">
    <location>
        <begin position="1199"/>
        <end position="1213"/>
    </location>
</feature>
<feature type="region of interest" description="Disordered" evidence="1">
    <location>
        <begin position="131"/>
        <end position="205"/>
    </location>
</feature>
<keyword evidence="2" id="KW-0472">Membrane</keyword>
<sequence>MKLHLLTGLSIGPFAPRRSAYRAVLSDNENKRFVILVLREQPQQADGGLGQALQQCLDRLWDTSKENPFAWGEESPAHKVVALELDWSAIVGIDYRCPLHDDGRLTLEARQVVKRCFKTVEDARDFYSPMPAQATSSRRAAFSAAPTPSKVSLEGRPWAGGGGGGGHGGAAAAAHLQRPGVPGQQHTQSPRERARPRSTSTSSALTAAAGAAGACNVGQDATGAGGCLSADEAPSGSRPRSAFSGAAAAAASAAAAALNAAAAAATGGAEGLRNLATRRRLNLNVELPSWTSGGAADDGVSSGSHPATGQSRDATGASAGCGGGGPLRKPMTRAEMIRLKHGEASSPRRVRSVDNLAALDDPHQHQQPQQAQVGTKQVPDSSDGSGCAGAGSQRGAGLWQHPPSTSTLQPGGRGRNSLRSLLGEGVFERSSDRSHGPLSGRLGPNRACSGDLDTEAAPYFARLAAAREAAHRRSCDAEALAAARVHHARQHGGASSARGGHYHRSPPGWGTSWEDLSRLAAAASGGGGGDPSSARSAGSAGRAAAASAAAGASGAGDAGPASASASASAADDVPRASRWTVPSGTYRACTLVLSFRDPFLPQVLRRFVKSDIRLLKLYESGLPPWAMLMPCYGLPYRPWMRRAAWLAFLAISVVSMAAGFYDLWRNVPFLKQVVTAVASRLYLPAAEFWDRLSDWLERHTQLRMSILLTYLFSKSPLLVSFMRALRSLAALLQQLLAPALAALGAALAPVASLLQAAAGALGGGVAAAAGAVWQAAAPVVQAAASYGSEAAVFAGMVLGPPARAVWGVAVLAAQLVRLVAALLGMVLVGPVQLAYTVLGVLSWAGGELAEQAAAAWQGLAWALQWTVTLGRAARRVAPAVQAGARAAASAAQTAGAMGGAAGGAAVGGLTSGVAVWQWLGLEVVGAYNAVRLTFVQALKSFQAVMNFLCTVACVTVQHRVSLLLQLRRFLTRQKGRLPAAVAASVPLPSFVSMPSFDGASSSLGGPPGRSSYSLSLTTSGHLASLLSGHSNGGAASGHLPSVFSHGLSGVLEAEAEAEADESSMSSTCGASPGGMYSYRYTAAAATGGDGSEPDSGDMRALMAAAIQRDEAEAEAGLGMGAEEAEALGLRIGSGAGSSVAHGGAFFRAPGAAGLRRRHVGGDGRGHAGGGEPLLQRQLSAVDESEHEGLSGPQGMWPWGSGGGGGGPAGGPGAGQASARRHTADEAAGNWQHASWEALHGAVRGSRRGDEEDDEEEEAPGYWRAAAVALSASLTSAKPGCGNQGGPGHSHTPLHASEGQGQQLRQGKKKRQQKHAPTRRVGWHASSGEAVRDSGSGNSSAGGGAGARAADAPLVRAEPAPPSAGYGVRAGVPRMAGAFTVFGGVPVPVPEDIPLARQLRSSSAPLMARPHGAGLVSAAVPALVPSGEDNNKQQPSGRDLHSLENAKRVGATPLRDGAGGPPQQHRASDGGCSMPPVLGNNNGPAGRAETHQGTLQKQQAIPAAC</sequence>
<feature type="region of interest" description="Disordered" evidence="1">
    <location>
        <begin position="427"/>
        <end position="446"/>
    </location>
</feature>